<dbReference type="OrthoDB" id="2180068at2"/>
<evidence type="ECO:0000313" key="9">
    <source>
        <dbReference type="Proteomes" id="UP000290567"/>
    </source>
</evidence>
<feature type="compositionally biased region" description="Basic and acidic residues" evidence="5">
    <location>
        <begin position="175"/>
        <end position="190"/>
    </location>
</feature>
<gene>
    <name evidence="8" type="ORF">NRIC_35750</name>
</gene>
<feature type="domain" description="Gram-positive cocci surface proteins LPxTG" evidence="7">
    <location>
        <begin position="209"/>
        <end position="246"/>
    </location>
</feature>
<dbReference type="AlphaFoldDB" id="A0A4P5PFX7"/>
<reference evidence="9" key="1">
    <citation type="submission" date="2019-02" db="EMBL/GenBank/DDBJ databases">
        <title>Draft genome sequence of Enterococcus sp. Gos25-1.</title>
        <authorList>
            <person name="Tanaka N."/>
            <person name="Shiwa Y."/>
            <person name="Fujita N."/>
        </authorList>
    </citation>
    <scope>NUCLEOTIDE SEQUENCE [LARGE SCALE GENOMIC DNA]</scope>
    <source>
        <strain evidence="9">Gos25-1</strain>
    </source>
</reference>
<keyword evidence="3 6" id="KW-0732">Signal</keyword>
<evidence type="ECO:0000259" key="7">
    <source>
        <dbReference type="Pfam" id="PF00746"/>
    </source>
</evidence>
<evidence type="ECO:0000256" key="1">
    <source>
        <dbReference type="ARBA" id="ARBA00022512"/>
    </source>
</evidence>
<evidence type="ECO:0000313" key="8">
    <source>
        <dbReference type="EMBL" id="GCF95684.1"/>
    </source>
</evidence>
<dbReference type="Proteomes" id="UP000290567">
    <property type="component" value="Unassembled WGS sequence"/>
</dbReference>
<evidence type="ECO:0000256" key="4">
    <source>
        <dbReference type="ARBA" id="ARBA00023088"/>
    </source>
</evidence>
<proteinExistence type="predicted"/>
<organism evidence="8 9">
    <name type="scientific">Enterococcus florum</name>
    <dbReference type="NCBI Taxonomy" id="2480627"/>
    <lineage>
        <taxon>Bacteria</taxon>
        <taxon>Bacillati</taxon>
        <taxon>Bacillota</taxon>
        <taxon>Bacilli</taxon>
        <taxon>Lactobacillales</taxon>
        <taxon>Enterococcaceae</taxon>
        <taxon>Enterococcus</taxon>
    </lineage>
</organism>
<protein>
    <recommendedName>
        <fullName evidence="7">Gram-positive cocci surface proteins LPxTG domain-containing protein</fullName>
    </recommendedName>
</protein>
<feature type="chain" id="PRO_5038333718" description="Gram-positive cocci surface proteins LPxTG domain-containing protein" evidence="6">
    <location>
        <begin position="24"/>
        <end position="251"/>
    </location>
</feature>
<comment type="caution">
    <text evidence="8">The sequence shown here is derived from an EMBL/GenBank/DDBJ whole genome shotgun (WGS) entry which is preliminary data.</text>
</comment>
<keyword evidence="4" id="KW-0572">Peptidoglycan-anchor</keyword>
<feature type="signal peptide" evidence="6">
    <location>
        <begin position="1"/>
        <end position="23"/>
    </location>
</feature>
<sequence>MYLRKHFAKIVCVLIAICGFSQASIGYAAEELPPGMVIGDEKGLYTTPEGDYFIEMEDVMPGETYKKTITIRSLDLKEPYSLDLRVDPVDSTGPIDFNKSMTMTLTLDDKEIYTGPLLGNGEFDWTKTPLDLGICKYGTDKVLKATFKMDKSLTGDDFKEPSEMTFKWTFVATRDQKPTKPTEETKDTPKLPDTQGPKEVSFIEELIRKNLPQTGEDWKDALYKTLSGLLLVLITILLWKKRKEEEANQGE</sequence>
<keyword evidence="2" id="KW-0964">Secreted</keyword>
<evidence type="ECO:0000256" key="3">
    <source>
        <dbReference type="ARBA" id="ARBA00022729"/>
    </source>
</evidence>
<evidence type="ECO:0000256" key="2">
    <source>
        <dbReference type="ARBA" id="ARBA00022525"/>
    </source>
</evidence>
<keyword evidence="1" id="KW-0134">Cell wall</keyword>
<dbReference type="InterPro" id="IPR019931">
    <property type="entry name" value="LPXTG_anchor"/>
</dbReference>
<accession>A0A4P5PFX7</accession>
<dbReference type="RefSeq" id="WP_146624057.1">
    <property type="nucleotide sequence ID" value="NZ_BJCC01000036.1"/>
</dbReference>
<keyword evidence="9" id="KW-1185">Reference proteome</keyword>
<evidence type="ECO:0000256" key="5">
    <source>
        <dbReference type="SAM" id="MobiDB-lite"/>
    </source>
</evidence>
<dbReference type="EMBL" id="BJCC01000036">
    <property type="protein sequence ID" value="GCF95684.1"/>
    <property type="molecule type" value="Genomic_DNA"/>
</dbReference>
<evidence type="ECO:0000256" key="6">
    <source>
        <dbReference type="SAM" id="SignalP"/>
    </source>
</evidence>
<dbReference type="Pfam" id="PF00746">
    <property type="entry name" value="Gram_pos_anchor"/>
    <property type="match status" value="1"/>
</dbReference>
<feature type="region of interest" description="Disordered" evidence="5">
    <location>
        <begin position="175"/>
        <end position="197"/>
    </location>
</feature>
<name>A0A4P5PFX7_9ENTE</name>